<name>A0A0L0C7I3_LUCCU</name>
<dbReference type="Proteomes" id="UP000037069">
    <property type="component" value="Unassembled WGS sequence"/>
</dbReference>
<protein>
    <submittedName>
        <fullName evidence="1">Uncharacterized protein</fullName>
    </submittedName>
</protein>
<reference evidence="1 2" key="1">
    <citation type="journal article" date="2015" name="Nat. Commun.">
        <title>Lucilia cuprina genome unlocks parasitic fly biology to underpin future interventions.</title>
        <authorList>
            <person name="Anstead C.A."/>
            <person name="Korhonen P.K."/>
            <person name="Young N.D."/>
            <person name="Hall R.S."/>
            <person name="Jex A.R."/>
            <person name="Murali S.C."/>
            <person name="Hughes D.S."/>
            <person name="Lee S.F."/>
            <person name="Perry T."/>
            <person name="Stroehlein A.J."/>
            <person name="Ansell B.R."/>
            <person name="Breugelmans B."/>
            <person name="Hofmann A."/>
            <person name="Qu J."/>
            <person name="Dugan S."/>
            <person name="Lee S.L."/>
            <person name="Chao H."/>
            <person name="Dinh H."/>
            <person name="Han Y."/>
            <person name="Doddapaneni H.V."/>
            <person name="Worley K.C."/>
            <person name="Muzny D.M."/>
            <person name="Ioannidis P."/>
            <person name="Waterhouse R.M."/>
            <person name="Zdobnov E.M."/>
            <person name="James P.J."/>
            <person name="Bagnall N.H."/>
            <person name="Kotze A.C."/>
            <person name="Gibbs R.A."/>
            <person name="Richards S."/>
            <person name="Batterham P."/>
            <person name="Gasser R.B."/>
        </authorList>
    </citation>
    <scope>NUCLEOTIDE SEQUENCE [LARGE SCALE GENOMIC DNA]</scope>
    <source>
        <strain evidence="1 2">LS</strain>
        <tissue evidence="1">Full body</tissue>
    </source>
</reference>
<comment type="caution">
    <text evidence="1">The sequence shown here is derived from an EMBL/GenBank/DDBJ whole genome shotgun (WGS) entry which is preliminary data.</text>
</comment>
<keyword evidence="2" id="KW-1185">Reference proteome</keyword>
<sequence>MQHLATSCYILPVPQQQQQQRQQYLFDCNRNSLQNLDLDNLQLDLNLKKSRDHAPKYYIGRSRGVSPCHKNVPPITKTVLAIGVTVEKSPTCFYKVINNVTSVIIKLILLLVYCRKQIVGMYTKREGVGNKRARVLSSPECVDAGFEKHYGVATETVSDLSIADPVQASSVLLVFTSTSPSVAQLLSSTKAFDIISLITRTSITALIATTLISLLSSLIRTEPKKWRYYTALSFALKQHRQLVNSAHFKAYNFAVKDYRGDASLVNMIRSIRISDMSLLRPQEPHDQRNIFPYTILFKLRTVVEFMTRPFIQTSAVTATWIAHTILQGSKYNVSSKNTNSYKGPRELRSFSCEIITFCETVSSHGTKINLTEFDAIALRYVSPLRLHDIVEGYLNAFSF</sequence>
<evidence type="ECO:0000313" key="1">
    <source>
        <dbReference type="EMBL" id="KNC28240.1"/>
    </source>
</evidence>
<organism evidence="1 2">
    <name type="scientific">Lucilia cuprina</name>
    <name type="common">Green bottle fly</name>
    <name type="synonym">Australian sheep blowfly</name>
    <dbReference type="NCBI Taxonomy" id="7375"/>
    <lineage>
        <taxon>Eukaryota</taxon>
        <taxon>Metazoa</taxon>
        <taxon>Ecdysozoa</taxon>
        <taxon>Arthropoda</taxon>
        <taxon>Hexapoda</taxon>
        <taxon>Insecta</taxon>
        <taxon>Pterygota</taxon>
        <taxon>Neoptera</taxon>
        <taxon>Endopterygota</taxon>
        <taxon>Diptera</taxon>
        <taxon>Brachycera</taxon>
        <taxon>Muscomorpha</taxon>
        <taxon>Oestroidea</taxon>
        <taxon>Calliphoridae</taxon>
        <taxon>Luciliinae</taxon>
        <taxon>Lucilia</taxon>
    </lineage>
</organism>
<gene>
    <name evidence="1" type="ORF">FF38_14120</name>
</gene>
<dbReference type="EMBL" id="JRES01000809">
    <property type="protein sequence ID" value="KNC28240.1"/>
    <property type="molecule type" value="Genomic_DNA"/>
</dbReference>
<evidence type="ECO:0000313" key="2">
    <source>
        <dbReference type="Proteomes" id="UP000037069"/>
    </source>
</evidence>
<accession>A0A0L0C7I3</accession>
<dbReference type="AlphaFoldDB" id="A0A0L0C7I3"/>
<proteinExistence type="predicted"/>